<dbReference type="InterPro" id="IPR007837">
    <property type="entry name" value="DinB"/>
</dbReference>
<gene>
    <name evidence="2" type="ORF">PAECIP111802_05900</name>
</gene>
<evidence type="ECO:0000313" key="3">
    <source>
        <dbReference type="Proteomes" id="UP000730618"/>
    </source>
</evidence>
<dbReference type="RefSeq" id="WP_218102101.1">
    <property type="nucleotide sequence ID" value="NZ_CAJVCE010000023.1"/>
</dbReference>
<accession>A0ABM8VR39</accession>
<dbReference type="Pfam" id="PF05163">
    <property type="entry name" value="DinB"/>
    <property type="match status" value="1"/>
</dbReference>
<keyword evidence="3" id="KW-1185">Reference proteome</keyword>
<evidence type="ECO:0000256" key="1">
    <source>
        <dbReference type="ARBA" id="ARBA00022723"/>
    </source>
</evidence>
<proteinExistence type="predicted"/>
<dbReference type="EMBL" id="CAJVCE010000023">
    <property type="protein sequence ID" value="CAG7654836.1"/>
    <property type="molecule type" value="Genomic_DNA"/>
</dbReference>
<reference evidence="2 3" key="1">
    <citation type="submission" date="2021-06" db="EMBL/GenBank/DDBJ databases">
        <authorList>
            <person name="Criscuolo A."/>
        </authorList>
    </citation>
    <scope>NUCLEOTIDE SEQUENCE [LARGE SCALE GENOMIC DNA]</scope>
    <source>
        <strain evidence="3">CIP 111802</strain>
    </source>
</reference>
<comment type="caution">
    <text evidence="2">The sequence shown here is derived from an EMBL/GenBank/DDBJ whole genome shotgun (WGS) entry which is preliminary data.</text>
</comment>
<keyword evidence="1" id="KW-0479">Metal-binding</keyword>
<evidence type="ECO:0000313" key="2">
    <source>
        <dbReference type="EMBL" id="CAG7654836.1"/>
    </source>
</evidence>
<sequence length="162" mass="18125">MHDCERLIAELKQEAALTRSVLERVPQDKLSWKPHEKSMSLGQLALHTAGVTGGVAELLDERIREAPVVPLPEAVSLDEILSALDQYVTLAENKLLAWGEAGLTETWKLTSKGTTIVEAPRIDMVRTLMLNHWYHHRGQLTVYLRLLEVPVPAIYGPSADER</sequence>
<name>A0ABM8VR39_9BACL</name>
<protein>
    <recommendedName>
        <fullName evidence="4">Damage-inducible protein DinB</fullName>
    </recommendedName>
</protein>
<organism evidence="2 3">
    <name type="scientific">Paenibacillus allorhizosphaerae</name>
    <dbReference type="NCBI Taxonomy" id="2849866"/>
    <lineage>
        <taxon>Bacteria</taxon>
        <taxon>Bacillati</taxon>
        <taxon>Bacillota</taxon>
        <taxon>Bacilli</taxon>
        <taxon>Bacillales</taxon>
        <taxon>Paenibacillaceae</taxon>
        <taxon>Paenibacillus</taxon>
    </lineage>
</organism>
<evidence type="ECO:0008006" key="4">
    <source>
        <dbReference type="Google" id="ProtNLM"/>
    </source>
</evidence>
<dbReference type="Proteomes" id="UP000730618">
    <property type="component" value="Unassembled WGS sequence"/>
</dbReference>